<reference evidence="6" key="1">
    <citation type="submission" date="2024-02" db="EMBL/GenBank/DDBJ databases">
        <authorList>
            <consortium name="ELIXIR-Norway"/>
            <consortium name="Elixir Norway"/>
        </authorList>
    </citation>
    <scope>NUCLEOTIDE SEQUENCE</scope>
</reference>
<evidence type="ECO:0008006" key="8">
    <source>
        <dbReference type="Google" id="ProtNLM"/>
    </source>
</evidence>
<dbReference type="Proteomes" id="UP001497512">
    <property type="component" value="Chromosome 11"/>
</dbReference>
<keyword evidence="2 5" id="KW-0812">Transmembrane</keyword>
<protein>
    <recommendedName>
        <fullName evidence="8">Microsomal glutathione S-transferase 3</fullName>
    </recommendedName>
</protein>
<dbReference type="Pfam" id="PF01124">
    <property type="entry name" value="MAPEG"/>
    <property type="match status" value="1"/>
</dbReference>
<name>A0ABP0THF9_9BRYO</name>
<evidence type="ECO:0000313" key="7">
    <source>
        <dbReference type="Proteomes" id="UP001497512"/>
    </source>
</evidence>
<evidence type="ECO:0000256" key="2">
    <source>
        <dbReference type="ARBA" id="ARBA00022692"/>
    </source>
</evidence>
<evidence type="ECO:0000256" key="1">
    <source>
        <dbReference type="ARBA" id="ARBA00004141"/>
    </source>
</evidence>
<comment type="subcellular location">
    <subcellularLocation>
        <location evidence="1">Membrane</location>
        <topology evidence="1">Multi-pass membrane protein</topology>
    </subcellularLocation>
</comment>
<accession>A0ABP0THF9</accession>
<dbReference type="EMBL" id="OZ019903">
    <property type="protein sequence ID" value="CAK9196327.1"/>
    <property type="molecule type" value="Genomic_DNA"/>
</dbReference>
<dbReference type="InterPro" id="IPR050997">
    <property type="entry name" value="MAPEG"/>
</dbReference>
<proteinExistence type="predicted"/>
<evidence type="ECO:0000256" key="4">
    <source>
        <dbReference type="ARBA" id="ARBA00023136"/>
    </source>
</evidence>
<dbReference type="SUPFAM" id="SSF161084">
    <property type="entry name" value="MAPEG domain-like"/>
    <property type="match status" value="1"/>
</dbReference>
<gene>
    <name evidence="6" type="ORF">CSSPTR1EN2_LOCUS3418</name>
</gene>
<sequence>MELVEGYGWVTLVLVLHLVENIWMAMQVGAARRKYKVSYPIMYALESENPKANLFNCVQRAHQNVIEFMPTFVSTLLVGGLQYPRVAAAFGLVYIILRYAYFKGYSTGDPQKRFSFGGGLHFLMLLGLTGCTIGFTLHQFFPTAV</sequence>
<evidence type="ECO:0000256" key="5">
    <source>
        <dbReference type="SAM" id="Phobius"/>
    </source>
</evidence>
<feature type="transmembrane region" description="Helical" evidence="5">
    <location>
        <begin position="86"/>
        <end position="102"/>
    </location>
</feature>
<keyword evidence="4 5" id="KW-0472">Membrane</keyword>
<evidence type="ECO:0000313" key="6">
    <source>
        <dbReference type="EMBL" id="CAK9196327.1"/>
    </source>
</evidence>
<feature type="transmembrane region" description="Helical" evidence="5">
    <location>
        <begin position="122"/>
        <end position="141"/>
    </location>
</feature>
<evidence type="ECO:0000256" key="3">
    <source>
        <dbReference type="ARBA" id="ARBA00022989"/>
    </source>
</evidence>
<dbReference type="PANTHER" id="PTHR10250:SF22">
    <property type="entry name" value="MICROSOMAL GLUTATHIONE S-TRANSFERASE"/>
    <property type="match status" value="1"/>
</dbReference>
<keyword evidence="7" id="KW-1185">Reference proteome</keyword>
<dbReference type="Gene3D" id="1.20.120.550">
    <property type="entry name" value="Membrane associated eicosanoid/glutathione metabolism-like domain"/>
    <property type="match status" value="1"/>
</dbReference>
<dbReference type="InterPro" id="IPR023352">
    <property type="entry name" value="MAPEG-like_dom_sf"/>
</dbReference>
<feature type="transmembrane region" description="Helical" evidence="5">
    <location>
        <begin position="6"/>
        <end position="26"/>
    </location>
</feature>
<dbReference type="InterPro" id="IPR001129">
    <property type="entry name" value="Membr-assoc_MAPEG"/>
</dbReference>
<keyword evidence="3 5" id="KW-1133">Transmembrane helix</keyword>
<dbReference type="PANTHER" id="PTHR10250">
    <property type="entry name" value="MICROSOMAL GLUTATHIONE S-TRANSFERASE"/>
    <property type="match status" value="1"/>
</dbReference>
<organism evidence="6 7">
    <name type="scientific">Sphagnum troendelagicum</name>
    <dbReference type="NCBI Taxonomy" id="128251"/>
    <lineage>
        <taxon>Eukaryota</taxon>
        <taxon>Viridiplantae</taxon>
        <taxon>Streptophyta</taxon>
        <taxon>Embryophyta</taxon>
        <taxon>Bryophyta</taxon>
        <taxon>Sphagnophytina</taxon>
        <taxon>Sphagnopsida</taxon>
        <taxon>Sphagnales</taxon>
        <taxon>Sphagnaceae</taxon>
        <taxon>Sphagnum</taxon>
    </lineage>
</organism>